<keyword evidence="2" id="KW-1133">Transmembrane helix</keyword>
<gene>
    <name evidence="3" type="ORF">F0L68_32915</name>
</gene>
<name>A0A5B2WUQ9_9PSEU</name>
<organism evidence="3 4">
    <name type="scientific">Solihabitans fulvus</name>
    <dbReference type="NCBI Taxonomy" id="1892852"/>
    <lineage>
        <taxon>Bacteria</taxon>
        <taxon>Bacillati</taxon>
        <taxon>Actinomycetota</taxon>
        <taxon>Actinomycetes</taxon>
        <taxon>Pseudonocardiales</taxon>
        <taxon>Pseudonocardiaceae</taxon>
        <taxon>Solihabitans</taxon>
    </lineage>
</organism>
<reference evidence="3 4" key="1">
    <citation type="submission" date="2019-09" db="EMBL/GenBank/DDBJ databases">
        <title>Goodfellowia gen. nov., a new genus of the Pseudonocardineae related to Actinoalloteichus, containing Goodfellowia coeruleoviolacea gen. nov., comb. nov. gen. nov., comb. nov.</title>
        <authorList>
            <person name="Labeda D."/>
        </authorList>
    </citation>
    <scope>NUCLEOTIDE SEQUENCE [LARGE SCALE GENOMIC DNA]</scope>
    <source>
        <strain evidence="3 4">AN110305</strain>
    </source>
</reference>
<feature type="compositionally biased region" description="Polar residues" evidence="1">
    <location>
        <begin position="71"/>
        <end position="86"/>
    </location>
</feature>
<evidence type="ECO:0000256" key="2">
    <source>
        <dbReference type="SAM" id="Phobius"/>
    </source>
</evidence>
<feature type="transmembrane region" description="Helical" evidence="2">
    <location>
        <begin position="26"/>
        <end position="49"/>
    </location>
</feature>
<dbReference type="AlphaFoldDB" id="A0A5B2WUQ9"/>
<keyword evidence="2" id="KW-0472">Membrane</keyword>
<protein>
    <submittedName>
        <fullName evidence="3">Uncharacterized protein</fullName>
    </submittedName>
</protein>
<evidence type="ECO:0000256" key="1">
    <source>
        <dbReference type="SAM" id="MobiDB-lite"/>
    </source>
</evidence>
<dbReference type="EMBL" id="VUOB01000065">
    <property type="protein sequence ID" value="KAA2253607.1"/>
    <property type="molecule type" value="Genomic_DNA"/>
</dbReference>
<sequence length="177" mass="17387">MSEPQFDDVVAPSSQKKQRTKLPVPLMIAIAGVAAATVFATVASLLAGFSKDAKQDTHKADQFQPAGGQPMVTSLSIAPNGHTVTISVPAPKSARPSASQSDAAASGQASGQAGGQADPAAGPAAGPSTPSAPQTTGTPKPSPTDSVSPTTSAVSPSNPPSSGSLPRSEPPSTTVSH</sequence>
<accession>A0A5B2WUQ9</accession>
<keyword evidence="4" id="KW-1185">Reference proteome</keyword>
<evidence type="ECO:0000313" key="4">
    <source>
        <dbReference type="Proteomes" id="UP000323454"/>
    </source>
</evidence>
<feature type="compositionally biased region" description="Low complexity" evidence="1">
    <location>
        <begin position="96"/>
        <end position="167"/>
    </location>
</feature>
<feature type="region of interest" description="Disordered" evidence="1">
    <location>
        <begin position="52"/>
        <end position="177"/>
    </location>
</feature>
<dbReference type="RefSeq" id="WP_149853771.1">
    <property type="nucleotide sequence ID" value="NZ_VUOB01000065.1"/>
</dbReference>
<dbReference type="Proteomes" id="UP000323454">
    <property type="component" value="Unassembled WGS sequence"/>
</dbReference>
<reference evidence="3 4" key="2">
    <citation type="submission" date="2019-09" db="EMBL/GenBank/DDBJ databases">
        <authorList>
            <person name="Jin C."/>
        </authorList>
    </citation>
    <scope>NUCLEOTIDE SEQUENCE [LARGE SCALE GENOMIC DNA]</scope>
    <source>
        <strain evidence="3 4">AN110305</strain>
    </source>
</reference>
<comment type="caution">
    <text evidence="3">The sequence shown here is derived from an EMBL/GenBank/DDBJ whole genome shotgun (WGS) entry which is preliminary data.</text>
</comment>
<feature type="compositionally biased region" description="Basic and acidic residues" evidence="1">
    <location>
        <begin position="52"/>
        <end position="61"/>
    </location>
</feature>
<keyword evidence="2" id="KW-0812">Transmembrane</keyword>
<evidence type="ECO:0000313" key="3">
    <source>
        <dbReference type="EMBL" id="KAA2253607.1"/>
    </source>
</evidence>
<proteinExistence type="predicted"/>